<gene>
    <name evidence="2" type="ORF">DM02DRAFT_609886</name>
</gene>
<dbReference type="Proteomes" id="UP000244855">
    <property type="component" value="Unassembled WGS sequence"/>
</dbReference>
<feature type="compositionally biased region" description="Polar residues" evidence="1">
    <location>
        <begin position="39"/>
        <end position="71"/>
    </location>
</feature>
<proteinExistence type="predicted"/>
<sequence>MASDHEDSRRRPQPIDVPGFTYPASASSAPNDFGVAAQSERSVNPKQQEQNGLQSPTVRLPRSTSTKSASSKNRDPESTTVTGLMDRARGLSVPATSRRHRATQSSPTTALTGEPNLRLKQNKNTIR</sequence>
<keyword evidence="3" id="KW-1185">Reference proteome</keyword>
<evidence type="ECO:0000256" key="1">
    <source>
        <dbReference type="SAM" id="MobiDB-lite"/>
    </source>
</evidence>
<reference evidence="2 3" key="1">
    <citation type="journal article" date="2018" name="Sci. Rep.">
        <title>Comparative genomics provides insights into the lifestyle and reveals functional heterogeneity of dark septate endophytic fungi.</title>
        <authorList>
            <person name="Knapp D.G."/>
            <person name="Nemeth J.B."/>
            <person name="Barry K."/>
            <person name="Hainaut M."/>
            <person name="Henrissat B."/>
            <person name="Johnson J."/>
            <person name="Kuo A."/>
            <person name="Lim J.H.P."/>
            <person name="Lipzen A."/>
            <person name="Nolan M."/>
            <person name="Ohm R.A."/>
            <person name="Tamas L."/>
            <person name="Grigoriev I.V."/>
            <person name="Spatafora J.W."/>
            <person name="Nagy L.G."/>
            <person name="Kovacs G.M."/>
        </authorList>
    </citation>
    <scope>NUCLEOTIDE SEQUENCE [LARGE SCALE GENOMIC DNA]</scope>
    <source>
        <strain evidence="2 3">DSE2036</strain>
    </source>
</reference>
<evidence type="ECO:0000313" key="3">
    <source>
        <dbReference type="Proteomes" id="UP000244855"/>
    </source>
</evidence>
<organism evidence="2 3">
    <name type="scientific">Periconia macrospinosa</name>
    <dbReference type="NCBI Taxonomy" id="97972"/>
    <lineage>
        <taxon>Eukaryota</taxon>
        <taxon>Fungi</taxon>
        <taxon>Dikarya</taxon>
        <taxon>Ascomycota</taxon>
        <taxon>Pezizomycotina</taxon>
        <taxon>Dothideomycetes</taxon>
        <taxon>Pleosporomycetidae</taxon>
        <taxon>Pleosporales</taxon>
        <taxon>Massarineae</taxon>
        <taxon>Periconiaceae</taxon>
        <taxon>Periconia</taxon>
    </lineage>
</organism>
<evidence type="ECO:0000313" key="2">
    <source>
        <dbReference type="EMBL" id="PVI06317.1"/>
    </source>
</evidence>
<protein>
    <submittedName>
        <fullName evidence="2">Uncharacterized protein</fullName>
    </submittedName>
</protein>
<feature type="region of interest" description="Disordered" evidence="1">
    <location>
        <begin position="1"/>
        <end position="127"/>
    </location>
</feature>
<accession>A0A2V1E6Y9</accession>
<feature type="compositionally biased region" description="Basic and acidic residues" evidence="1">
    <location>
        <begin position="1"/>
        <end position="10"/>
    </location>
</feature>
<dbReference type="AlphaFoldDB" id="A0A2V1E6Y9"/>
<dbReference type="EMBL" id="KZ805309">
    <property type="protein sequence ID" value="PVI06317.1"/>
    <property type="molecule type" value="Genomic_DNA"/>
</dbReference>
<name>A0A2V1E6Y9_9PLEO</name>